<dbReference type="InParanoid" id="A0A024FTE5"/>
<dbReference type="STRING" id="65357.A0A024FTE5"/>
<reference evidence="2 3" key="1">
    <citation type="submission" date="2012-05" db="EMBL/GenBank/DDBJ databases">
        <title>Recombination and specialization in a pathogen metapopulation.</title>
        <authorList>
            <person name="Gardiner A."/>
            <person name="Kemen E."/>
            <person name="Schultz-Larsen T."/>
            <person name="MacLean D."/>
            <person name="Van Oosterhout C."/>
            <person name="Jones J.D.G."/>
        </authorList>
    </citation>
    <scope>NUCLEOTIDE SEQUENCE [LARGE SCALE GENOMIC DNA]</scope>
    <source>
        <strain evidence="2 3">Ac Nc2</strain>
    </source>
</reference>
<proteinExistence type="predicted"/>
<dbReference type="InterPro" id="IPR016024">
    <property type="entry name" value="ARM-type_fold"/>
</dbReference>
<dbReference type="Proteomes" id="UP000053237">
    <property type="component" value="Unassembled WGS sequence"/>
</dbReference>
<keyword evidence="3" id="KW-1185">Reference proteome</keyword>
<dbReference type="OrthoDB" id="7537227at2759"/>
<dbReference type="InterPro" id="IPR011989">
    <property type="entry name" value="ARM-like"/>
</dbReference>
<name>A0A024FTE5_9STRA</name>
<dbReference type="SUPFAM" id="SSF48371">
    <property type="entry name" value="ARM repeat"/>
    <property type="match status" value="3"/>
</dbReference>
<protein>
    <submittedName>
        <fullName evidence="2">Uncharacterized protein</fullName>
    </submittedName>
</protein>
<dbReference type="Gene3D" id="1.25.10.10">
    <property type="entry name" value="Leucine-rich Repeat Variant"/>
    <property type="match status" value="4"/>
</dbReference>
<dbReference type="InterPro" id="IPR000225">
    <property type="entry name" value="Armadillo"/>
</dbReference>
<organism evidence="2 3">
    <name type="scientific">Albugo candida</name>
    <dbReference type="NCBI Taxonomy" id="65357"/>
    <lineage>
        <taxon>Eukaryota</taxon>
        <taxon>Sar</taxon>
        <taxon>Stramenopiles</taxon>
        <taxon>Oomycota</taxon>
        <taxon>Peronosporomycetes</taxon>
        <taxon>Albuginales</taxon>
        <taxon>Albuginaceae</taxon>
        <taxon>Albugo</taxon>
    </lineage>
</organism>
<dbReference type="SMART" id="SM00185">
    <property type="entry name" value="ARM"/>
    <property type="match status" value="6"/>
</dbReference>
<feature type="compositionally biased region" description="Basic and acidic residues" evidence="1">
    <location>
        <begin position="323"/>
        <end position="332"/>
    </location>
</feature>
<evidence type="ECO:0000313" key="3">
    <source>
        <dbReference type="Proteomes" id="UP000053237"/>
    </source>
</evidence>
<dbReference type="EMBL" id="CAIX01000131">
    <property type="protein sequence ID" value="CCI10182.1"/>
    <property type="molecule type" value="Genomic_DNA"/>
</dbReference>
<comment type="caution">
    <text evidence="2">The sequence shown here is derived from an EMBL/GenBank/DDBJ whole genome shotgun (WGS) entry which is preliminary data.</text>
</comment>
<feature type="region of interest" description="Disordered" evidence="1">
    <location>
        <begin position="303"/>
        <end position="332"/>
    </location>
</feature>
<accession>A0A024FTE5</accession>
<evidence type="ECO:0000313" key="2">
    <source>
        <dbReference type="EMBL" id="CCI10182.1"/>
    </source>
</evidence>
<evidence type="ECO:0000256" key="1">
    <source>
        <dbReference type="SAM" id="MobiDB-lite"/>
    </source>
</evidence>
<gene>
    <name evidence="2" type="ORF">BN9_074930</name>
</gene>
<sequence length="1848" mass="205377">MNLSSLWQYECERVAKLLDNETQTFKDIFDDDLQSCHTELSLTPSGSSAEADGKLSPAQKRFIDLCTIPRIPEHMLESISSLNEFTMEYAEISAKNAHIPTSQAAMNEQSELDEKEYKCMNFDTKRIKELEVGTLQCRRKGNEEASIAGQRRAFGINRGTKHLEMSRAHGNKVLRLSKIKSKSQSKLVGTPLKTLKVGKDVPLTSKPDIIHSNSESFLNHSSESITPQHCRTLIRSYSGDIFGTRGEYVEGMLYMSRMHKSDLDVTGNDQEKNLKETKLSSLADNRTLKQVFISAFSATSSDANSVPHALHKTNPKSTLAEPNTDRSIDNSPDRRHIKRLQQCAIALKNWSGNPQNAQVMMHENAVEALLRLCQLSHGATTEHLTTSDIAHYQEKNRIEYSLHTLSLCVSALINMSYVKEVRAYMIAKATARVIGEIASTVQDNQIQRSCAVILCNLCAVDHLESHAQLIAEGITNTLYYLISEINMKSHIPTLALFNLTCVEESFTKLDVVLNTLLNVVSTEFVTTLVDGQLGTKPHVDARCILLVKGMCNLSNFRTMRQRLMEQGAMTAVSNLAQSFLVECHHMLAYVLQNLSTLKSYRALMVTGGSLDIIKAFMRNQRQQTTFKNYRVELELKLFLAMTLYNLSRDQSNHSRMIQDGIVNEILTICDAEKFPVDEDHGWMAAQLVYLSAAMLYNISCNKTTRLQLVENQVIFIASKLFDIQQTHSSTPFDKSTSCSYGRSVLDTETIHMCTFTLCNLLTVPQATATASSAHIGAIHSVIEMSYTASTLQTRYLVATALRQLCCGSHTQETVAKSGVVEALICLCYPSAKESVPSSPINTTVMLDGNLPDHESAVLKSIQIQCVAAVTSLMLGTDSSDAVVTHVGPIIRFLTQLLDLEHTNEVLVKLACLCLSLLSREDASADFLFQEQTIGVIIQNTLSSEDTEAKAAYCHILACISRHKVVGLILLESGILKLVSGVARLKVIEENQDRNRDKSTLQRYCSIILANLARNPQSCIAMLSSQKSIHSVMEILPILSINCYSEEIQSNIVNVVAHLSSVTNSEEHLVEMRAVDLLMTIAMVRSLNSATRQTCLAALCNLITSNTISTLIREGMVDLIPQFIAFDNIECIWMVTYIVEQMVSHAVDTSNDYSFFRSASLRAFLAMIVRSSSMEDVNLCVTHEHLLLSLLEVSEAQIDTLVPSIVDAVDALSARLMECVDEMVASWERLSLVMHLLISNPKRRNAAFNEVSVSILMRFLSSINEIGSTSTDVPPFVVYAAGTLSYFAADSNMIGGLKSETLFQTLAELLERMIKSLDVQEDGSSRWLLNGLSHVLFSMCCLAYKDEESRESPLAEAIDLLGMMERIVSFGRHDNALIALVCILTRKIIHYKRFLAKRSSTAKDWSRGLSQFDMVSLLCHLCEAAYSDLESALDCSEIICDIVFGVDAIVSPFIVQEASFIQEQLVHSTALKAVSLLMMKTQLVETRYRCVSSIAALSSYDALRSGLIRFEAIRMISDQALLYTAEAIGSTSIARDIMALCAVTIFNLTNSSNFAADAEAAPTMISQGAITALTHISGILGSEDELIATICTTSLSNLSNGSSLIENGAIEALVISALDSSNTNSSNGVKIQSSLRYSLKITRPESRFSVKFKDLVHPPRYSTPPKWRCKSTSYKRHCNLQITMSLPPQGLLHLHKSLEENLIEVTSKTNSLSPVRDFMRNVKKPQSVQHDQMPVLNFSQMDVWEYELQIKRDDHSYSSNTIIPFTEHMESSLAIDEQSIASIAPTDNKIIGMETLATKSHLESPDTNPKKGIRLRKLTRRENLERIEETVKDKQNAHRKLSVRHNGRK</sequence>